<proteinExistence type="predicted"/>
<organism evidence="1 2">
    <name type="scientific">Nephila pilipes</name>
    <name type="common">Giant wood spider</name>
    <name type="synonym">Nephila maculata</name>
    <dbReference type="NCBI Taxonomy" id="299642"/>
    <lineage>
        <taxon>Eukaryota</taxon>
        <taxon>Metazoa</taxon>
        <taxon>Ecdysozoa</taxon>
        <taxon>Arthropoda</taxon>
        <taxon>Chelicerata</taxon>
        <taxon>Arachnida</taxon>
        <taxon>Araneae</taxon>
        <taxon>Araneomorphae</taxon>
        <taxon>Entelegynae</taxon>
        <taxon>Araneoidea</taxon>
        <taxon>Nephilidae</taxon>
        <taxon>Nephila</taxon>
    </lineage>
</organism>
<reference evidence="1" key="1">
    <citation type="submission" date="2020-08" db="EMBL/GenBank/DDBJ databases">
        <title>Multicomponent nature underlies the extraordinary mechanical properties of spider dragline silk.</title>
        <authorList>
            <person name="Kono N."/>
            <person name="Nakamura H."/>
            <person name="Mori M."/>
            <person name="Yoshida Y."/>
            <person name="Ohtoshi R."/>
            <person name="Malay A.D."/>
            <person name="Moran D.A.P."/>
            <person name="Tomita M."/>
            <person name="Numata K."/>
            <person name="Arakawa K."/>
        </authorList>
    </citation>
    <scope>NUCLEOTIDE SEQUENCE</scope>
</reference>
<dbReference type="OrthoDB" id="6433900at2759"/>
<dbReference type="AlphaFoldDB" id="A0A8X6IFK7"/>
<protein>
    <submittedName>
        <fullName evidence="1">RNase H domain-containing protein</fullName>
    </submittedName>
</protein>
<evidence type="ECO:0000313" key="1">
    <source>
        <dbReference type="EMBL" id="GFS43918.1"/>
    </source>
</evidence>
<sequence>MNVRDYILVSSLAYDGGHMKKLEAHGHELIGIFSVESHEDADLLVSGVSNLPTAPSTKLRNSEVHSLFLANINTTGRTSPEHSWSAAECLGLSLQCFCSKFSQITLSRLRTGHIKSLIFNGNEKTYAACRCFAIASPSHILYCIEASVRHLLNEVNVGFDFIVRHGLQDLV</sequence>
<accession>A0A8X6IFK7</accession>
<dbReference type="Proteomes" id="UP000887013">
    <property type="component" value="Unassembled WGS sequence"/>
</dbReference>
<comment type="caution">
    <text evidence="1">The sequence shown here is derived from an EMBL/GenBank/DDBJ whole genome shotgun (WGS) entry which is preliminary data.</text>
</comment>
<dbReference type="EMBL" id="BMAW01044327">
    <property type="protein sequence ID" value="GFS43918.1"/>
    <property type="molecule type" value="Genomic_DNA"/>
</dbReference>
<gene>
    <name evidence="1" type="primary">AVEN_192590_1</name>
    <name evidence="1" type="ORF">NPIL_678161</name>
</gene>
<keyword evidence="2" id="KW-1185">Reference proteome</keyword>
<name>A0A8X6IFK7_NEPPI</name>
<evidence type="ECO:0000313" key="2">
    <source>
        <dbReference type="Proteomes" id="UP000887013"/>
    </source>
</evidence>